<dbReference type="PANTHER" id="PTHR16166">
    <property type="entry name" value="VACUOLAR PROTEIN SORTING-ASSOCIATED PROTEIN VPS13"/>
    <property type="match status" value="1"/>
</dbReference>
<dbReference type="InterPro" id="IPR026847">
    <property type="entry name" value="VPS13"/>
</dbReference>
<feature type="chain" id="PRO_5029643614" evidence="2">
    <location>
        <begin position="20"/>
        <end position="920"/>
    </location>
</feature>
<keyword evidence="2" id="KW-0732">Signal</keyword>
<dbReference type="PANTHER" id="PTHR16166:SF93">
    <property type="entry name" value="INTERMEMBRANE LIPID TRANSFER PROTEIN VPS13"/>
    <property type="match status" value="1"/>
</dbReference>
<dbReference type="InterPro" id="IPR009291">
    <property type="entry name" value="Vps62"/>
</dbReference>
<keyword evidence="4" id="KW-1185">Reference proteome</keyword>
<organism evidence="3 4">
    <name type="scientific">Kingdonia uniflora</name>
    <dbReference type="NCBI Taxonomy" id="39325"/>
    <lineage>
        <taxon>Eukaryota</taxon>
        <taxon>Viridiplantae</taxon>
        <taxon>Streptophyta</taxon>
        <taxon>Embryophyta</taxon>
        <taxon>Tracheophyta</taxon>
        <taxon>Spermatophyta</taxon>
        <taxon>Magnoliopsida</taxon>
        <taxon>Ranunculales</taxon>
        <taxon>Circaeasteraceae</taxon>
        <taxon>Kingdonia</taxon>
    </lineage>
</organism>
<dbReference type="AlphaFoldDB" id="A0A7J7MNP4"/>
<proteinExistence type="inferred from homology"/>
<dbReference type="GO" id="GO:0045053">
    <property type="term" value="P:protein retention in Golgi apparatus"/>
    <property type="evidence" value="ECO:0007669"/>
    <property type="project" value="TreeGrafter"/>
</dbReference>
<dbReference type="Pfam" id="PF06101">
    <property type="entry name" value="Vps62"/>
    <property type="match status" value="2"/>
</dbReference>
<name>A0A7J7MNP4_9MAGN</name>
<gene>
    <name evidence="3" type="ORF">GIB67_011307</name>
</gene>
<feature type="signal peptide" evidence="2">
    <location>
        <begin position="1"/>
        <end position="19"/>
    </location>
</feature>
<dbReference type="EMBL" id="JACGCM010001329">
    <property type="protein sequence ID" value="KAF6156506.1"/>
    <property type="molecule type" value="Genomic_DNA"/>
</dbReference>
<evidence type="ECO:0000313" key="3">
    <source>
        <dbReference type="EMBL" id="KAF6156506.1"/>
    </source>
</evidence>
<dbReference type="Proteomes" id="UP000541444">
    <property type="component" value="Unassembled WGS sequence"/>
</dbReference>
<sequence length="920" mass="101903">MTFFTVSLVILQLQGLWVSYRMTSLSETDLYLTIPIFSILDIRPNTKSEMRLMLGSSSDVLKQGCTGNVPMASSNDDFPRQSVKAVPWSDVPNSTMLLVDYRHRSSSQSFVVRVQQPRVLVVLDFLLAVGEFFVPALGVITGRDETSDPKNDPMFRNNNIVLTESSYIQKEDVVHLSPNRQLIVDALGVEEYTYDGRGGTICLSEEADTKDANCRVLPIFIIGRGKKLRFMNVRIENGVLLRKCILLSNESAYSVLEEDGVSIYLVDNSARDHDTKNTVCFHKLSEASVLTFIDCASDPMRSITFEAQVVSPEFTFYDSTKSSLDDSFHGEKFLRAKMDLSFMYATKENDTWIRTLLKDFTVEAGSGLVILDPVDISGGYTSVKDKTNISLISTDICIRLSLSVISLVLNLQNQAVAALQLRSACPLASCTNFDRLWVSEKGNGTGCNLTFWRPRAPPNYVVLGDCVTSRPIPPSQAVLAVSNTYCRVRKPLGFKLIGLSSSIQRIEGDVNYECSIWMPVPPQGYSALGCVAQIGTEPPPNHVVYCIRSDLITTTKYTECMFSIPPNTNPRFLTGFSIWRLDNVVGSFYAHPETGFPSKNSCSDLGHIILWNGNRYQSSSSENLASDLMVVDHECESQQGSGRSSISTSGWDTLRSISRASSCYMSTPHFERIWWDKGGDLRRPVSIWRPIPRPGYAVLGDCITEGLEPPALGIIFKCDNPEISAKPIQFAKVAHIVRKGTDEAFVWYPIAPPGYASMGCIVTRTDEAPQMGSFCCPRMDLVNPTNICDVPISRSSSSKGSHCWSIWKVENQACNFFARSDLKKPSTCLAYSIGDTIKPKTRDNVSAEMKLRFCSLTVLDSLGGMMTPLFDTTITNVNLATHGRLDSVNAVLISSIAASTFNAQLETWEPLVEPFDGIFK</sequence>
<evidence type="ECO:0000313" key="4">
    <source>
        <dbReference type="Proteomes" id="UP000541444"/>
    </source>
</evidence>
<protein>
    <submittedName>
        <fullName evidence="3">Uncharacterized protein</fullName>
    </submittedName>
</protein>
<dbReference type="OrthoDB" id="428159at2759"/>
<dbReference type="GO" id="GO:0006623">
    <property type="term" value="P:protein targeting to vacuole"/>
    <property type="evidence" value="ECO:0007669"/>
    <property type="project" value="TreeGrafter"/>
</dbReference>
<comment type="caution">
    <text evidence="3">The sequence shown here is derived from an EMBL/GenBank/DDBJ whole genome shotgun (WGS) entry which is preliminary data.</text>
</comment>
<evidence type="ECO:0000256" key="1">
    <source>
        <dbReference type="ARBA" id="ARBA00006545"/>
    </source>
</evidence>
<comment type="similarity">
    <text evidence="1">Belongs to the VPS13 family.</text>
</comment>
<reference evidence="3 4" key="1">
    <citation type="journal article" date="2020" name="IScience">
        <title>Genome Sequencing of the Endangered Kingdonia uniflora (Circaeasteraceae, Ranunculales) Reveals Potential Mechanisms of Evolutionary Specialization.</title>
        <authorList>
            <person name="Sun Y."/>
            <person name="Deng T."/>
            <person name="Zhang A."/>
            <person name="Moore M.J."/>
            <person name="Landis J.B."/>
            <person name="Lin N."/>
            <person name="Zhang H."/>
            <person name="Zhang X."/>
            <person name="Huang J."/>
            <person name="Zhang X."/>
            <person name="Sun H."/>
            <person name="Wang H."/>
        </authorList>
    </citation>
    <scope>NUCLEOTIDE SEQUENCE [LARGE SCALE GENOMIC DNA]</scope>
    <source>
        <strain evidence="3">TB1705</strain>
        <tissue evidence="3">Leaf</tissue>
    </source>
</reference>
<evidence type="ECO:0000256" key="2">
    <source>
        <dbReference type="SAM" id="SignalP"/>
    </source>
</evidence>
<accession>A0A7J7MNP4</accession>